<evidence type="ECO:0000256" key="2">
    <source>
        <dbReference type="PROSITE-ProRule" id="PRU00176"/>
    </source>
</evidence>
<dbReference type="Pfam" id="PF00076">
    <property type="entry name" value="RRM_1"/>
    <property type="match status" value="1"/>
</dbReference>
<dbReference type="PROSITE" id="PS50102">
    <property type="entry name" value="RRM"/>
    <property type="match status" value="1"/>
</dbReference>
<dbReference type="GO" id="GO:0005634">
    <property type="term" value="C:nucleus"/>
    <property type="evidence" value="ECO:0007669"/>
    <property type="project" value="TreeGrafter"/>
</dbReference>
<dbReference type="InterPro" id="IPR050502">
    <property type="entry name" value="Euk_RNA-bind_prot"/>
</dbReference>
<gene>
    <name evidence="4" type="primary">celf2</name>
    <name evidence="4" type="ORF">CEXT_611921</name>
</gene>
<dbReference type="Gene3D" id="3.30.70.330">
    <property type="match status" value="1"/>
</dbReference>
<reference evidence="4 5" key="1">
    <citation type="submission" date="2021-06" db="EMBL/GenBank/DDBJ databases">
        <title>Caerostris extrusa draft genome.</title>
        <authorList>
            <person name="Kono N."/>
            <person name="Arakawa K."/>
        </authorList>
    </citation>
    <scope>NUCLEOTIDE SEQUENCE [LARGE SCALE GENOMIC DNA]</scope>
</reference>
<accession>A0AAV4MLU0</accession>
<dbReference type="GO" id="GO:0003729">
    <property type="term" value="F:mRNA binding"/>
    <property type="evidence" value="ECO:0007669"/>
    <property type="project" value="TreeGrafter"/>
</dbReference>
<proteinExistence type="predicted"/>
<dbReference type="InterPro" id="IPR000504">
    <property type="entry name" value="RRM_dom"/>
</dbReference>
<dbReference type="FunFam" id="3.30.70.330:FF:000016">
    <property type="entry name" value="CUGBP Elav-like family member 1 isoform 2"/>
    <property type="match status" value="1"/>
</dbReference>
<dbReference type="Proteomes" id="UP001054945">
    <property type="component" value="Unassembled WGS sequence"/>
</dbReference>
<keyword evidence="1 2" id="KW-0694">RNA-binding</keyword>
<evidence type="ECO:0000313" key="5">
    <source>
        <dbReference type="Proteomes" id="UP001054945"/>
    </source>
</evidence>
<evidence type="ECO:0000313" key="4">
    <source>
        <dbReference type="EMBL" id="GIX73300.1"/>
    </source>
</evidence>
<evidence type="ECO:0000259" key="3">
    <source>
        <dbReference type="PROSITE" id="PS50102"/>
    </source>
</evidence>
<comment type="caution">
    <text evidence="4">The sequence shown here is derived from an EMBL/GenBank/DDBJ whole genome shotgun (WGS) entry which is preliminary data.</text>
</comment>
<dbReference type="SUPFAM" id="SSF54928">
    <property type="entry name" value="RNA-binding domain, RBD"/>
    <property type="match status" value="1"/>
</dbReference>
<organism evidence="4 5">
    <name type="scientific">Caerostris extrusa</name>
    <name type="common">Bark spider</name>
    <name type="synonym">Caerostris bankana</name>
    <dbReference type="NCBI Taxonomy" id="172846"/>
    <lineage>
        <taxon>Eukaryota</taxon>
        <taxon>Metazoa</taxon>
        <taxon>Ecdysozoa</taxon>
        <taxon>Arthropoda</taxon>
        <taxon>Chelicerata</taxon>
        <taxon>Arachnida</taxon>
        <taxon>Araneae</taxon>
        <taxon>Araneomorphae</taxon>
        <taxon>Entelegynae</taxon>
        <taxon>Araneoidea</taxon>
        <taxon>Araneidae</taxon>
        <taxon>Caerostris</taxon>
    </lineage>
</organism>
<name>A0AAV4MLU0_CAEEX</name>
<protein>
    <submittedName>
        <fullName evidence="4">CUGBP Elav-like family member 2</fullName>
    </submittedName>
</protein>
<dbReference type="InterPro" id="IPR012677">
    <property type="entry name" value="Nucleotide-bd_a/b_plait_sf"/>
</dbReference>
<feature type="domain" description="RRM" evidence="3">
    <location>
        <begin position="279"/>
        <end position="357"/>
    </location>
</feature>
<dbReference type="EMBL" id="BPLR01019937">
    <property type="protein sequence ID" value="GIX73300.1"/>
    <property type="molecule type" value="Genomic_DNA"/>
</dbReference>
<dbReference type="InterPro" id="IPR035979">
    <property type="entry name" value="RBD_domain_sf"/>
</dbReference>
<dbReference type="SMART" id="SM00360">
    <property type="entry name" value="RRM"/>
    <property type="match status" value="1"/>
</dbReference>
<evidence type="ECO:0000256" key="1">
    <source>
        <dbReference type="ARBA" id="ARBA00022884"/>
    </source>
</evidence>
<sequence length="364" mass="37844">MFINGNSSPITSSLWSFLFFFNAKTTGRNTINLLVTAINPLVVKFADTQKDKDQKRHCQLMANILNMASLANIGGVNPQFLVNEAAMQPGFGAFANIPQVSGGLGSLSLQQQITALAAAQAAANSNKHKSHVLLVSLLDLNSASLQSIATLAGLANTSGLNPVLMQNLAALAAAGNSSPSGLNLSTSGNNSSTSSSLNGINPISPVTNMGLGLSTSSLGSLSGVNGIGNKAALSANGASLDALTQAYSGLQPYSGIPFTQIGLQPPSPAGKQIEGPEGANLFIYHLPQDFDDSDLAQTFAPFGNVISSKVFIDKQTNLSKCFGFVSYDSPSSAQNAIQSMNGFQVGMKRLKVQLKRSKEASKPY</sequence>
<dbReference type="PANTHER" id="PTHR48025">
    <property type="entry name" value="OS02G0815200 PROTEIN"/>
    <property type="match status" value="1"/>
</dbReference>
<dbReference type="PANTHER" id="PTHR48025:SF1">
    <property type="entry name" value="RRM DOMAIN-CONTAINING PROTEIN"/>
    <property type="match status" value="1"/>
</dbReference>
<keyword evidence="5" id="KW-1185">Reference proteome</keyword>
<dbReference type="AlphaFoldDB" id="A0AAV4MLU0"/>